<keyword evidence="8" id="KW-0051">Antiviral defense</keyword>
<proteinExistence type="inferred from homology"/>
<dbReference type="EC" id="3.6.4.-" evidence="11"/>
<evidence type="ECO:0000256" key="7">
    <source>
        <dbReference type="ARBA" id="ARBA00022840"/>
    </source>
</evidence>
<dbReference type="GO" id="GO:0005524">
    <property type="term" value="F:ATP binding"/>
    <property type="evidence" value="ECO:0007669"/>
    <property type="project" value="UniProtKB-KW"/>
</dbReference>
<keyword evidence="3" id="KW-0479">Metal-binding</keyword>
<feature type="domain" description="HD Cas3-type" evidence="10">
    <location>
        <begin position="1"/>
        <end position="145"/>
    </location>
</feature>
<dbReference type="Gene3D" id="1.10.3210.30">
    <property type="match status" value="1"/>
</dbReference>
<dbReference type="CDD" id="cd17930">
    <property type="entry name" value="DEXHc_cas3"/>
    <property type="match status" value="1"/>
</dbReference>
<dbReference type="InterPro" id="IPR054712">
    <property type="entry name" value="Cas3-like_dom"/>
</dbReference>
<accession>A0A7W8DX54</accession>
<dbReference type="PROSITE" id="PS51643">
    <property type="entry name" value="HD_CAS3"/>
    <property type="match status" value="1"/>
</dbReference>
<dbReference type="InterPro" id="IPR038257">
    <property type="entry name" value="CRISPR-assoc_Cas3_HD_sf"/>
</dbReference>
<dbReference type="GO" id="GO:0016787">
    <property type="term" value="F:hydrolase activity"/>
    <property type="evidence" value="ECO:0007669"/>
    <property type="project" value="UniProtKB-KW"/>
</dbReference>
<dbReference type="CDD" id="cd09641">
    <property type="entry name" value="Cas3''_I"/>
    <property type="match status" value="1"/>
</dbReference>
<dbReference type="GO" id="GO:0004386">
    <property type="term" value="F:helicase activity"/>
    <property type="evidence" value="ECO:0007669"/>
    <property type="project" value="UniProtKB-KW"/>
</dbReference>
<dbReference type="GO" id="GO:0046872">
    <property type="term" value="F:metal ion binding"/>
    <property type="evidence" value="ECO:0007669"/>
    <property type="project" value="UniProtKB-KW"/>
</dbReference>
<evidence type="ECO:0000259" key="10">
    <source>
        <dbReference type="PROSITE" id="PS51643"/>
    </source>
</evidence>
<evidence type="ECO:0000256" key="1">
    <source>
        <dbReference type="ARBA" id="ARBA00006847"/>
    </source>
</evidence>
<dbReference type="Proteomes" id="UP000542353">
    <property type="component" value="Unassembled WGS sequence"/>
</dbReference>
<reference evidence="11 12" key="1">
    <citation type="submission" date="2020-08" db="EMBL/GenBank/DDBJ databases">
        <title>Genomic Encyclopedia of Type Strains, Phase IV (KMG-IV): sequencing the most valuable type-strain genomes for metagenomic binning, comparative biology and taxonomic classification.</title>
        <authorList>
            <person name="Goeker M."/>
        </authorList>
    </citation>
    <scope>NUCLEOTIDE SEQUENCE [LARGE SCALE GENOMIC DNA]</scope>
    <source>
        <strain evidence="11 12">DSM 12706</strain>
    </source>
</reference>
<keyword evidence="4" id="KW-0547">Nucleotide-binding</keyword>
<dbReference type="SMART" id="SM00487">
    <property type="entry name" value="DEXDc"/>
    <property type="match status" value="1"/>
</dbReference>
<evidence type="ECO:0000259" key="9">
    <source>
        <dbReference type="PROSITE" id="PS51192"/>
    </source>
</evidence>
<comment type="similarity">
    <text evidence="2">In the central section; belongs to the CRISPR-associated helicase Cas3 family.</text>
</comment>
<evidence type="ECO:0000256" key="5">
    <source>
        <dbReference type="ARBA" id="ARBA00022801"/>
    </source>
</evidence>
<dbReference type="GO" id="GO:0004519">
    <property type="term" value="F:endonuclease activity"/>
    <property type="evidence" value="ECO:0007669"/>
    <property type="project" value="UniProtKB-KW"/>
</dbReference>
<dbReference type="SUPFAM" id="SSF52540">
    <property type="entry name" value="P-loop containing nucleoside triphosphate hydrolases"/>
    <property type="match status" value="1"/>
</dbReference>
<evidence type="ECO:0000313" key="12">
    <source>
        <dbReference type="Proteomes" id="UP000542353"/>
    </source>
</evidence>
<comment type="similarity">
    <text evidence="1">In the N-terminal section; belongs to the CRISPR-associated nuclease Cas3-HD family.</text>
</comment>
<evidence type="ECO:0000256" key="2">
    <source>
        <dbReference type="ARBA" id="ARBA00009046"/>
    </source>
</evidence>
<keyword evidence="11" id="KW-0255">Endonuclease</keyword>
<dbReference type="EMBL" id="JACHIH010000001">
    <property type="protein sequence ID" value="MBB5045407.1"/>
    <property type="molecule type" value="Genomic_DNA"/>
</dbReference>
<keyword evidence="7" id="KW-0067">ATP-binding</keyword>
<evidence type="ECO:0000256" key="3">
    <source>
        <dbReference type="ARBA" id="ARBA00022723"/>
    </source>
</evidence>
<dbReference type="Pfam" id="PF00270">
    <property type="entry name" value="DEAD"/>
    <property type="match status" value="1"/>
</dbReference>
<feature type="domain" description="Helicase ATP-binding" evidence="9">
    <location>
        <begin position="204"/>
        <end position="388"/>
    </location>
</feature>
<dbReference type="InterPro" id="IPR014001">
    <property type="entry name" value="Helicase_ATP-bd"/>
</dbReference>
<dbReference type="InterPro" id="IPR027417">
    <property type="entry name" value="P-loop_NTPase"/>
</dbReference>
<comment type="caution">
    <text evidence="11">The sequence shown here is derived from an EMBL/GenBank/DDBJ whole genome shotgun (WGS) entry which is preliminary data.</text>
</comment>
<dbReference type="InterPro" id="IPR006483">
    <property type="entry name" value="CRISPR-assoc_Cas3_HD"/>
</dbReference>
<keyword evidence="12" id="KW-1185">Reference proteome</keyword>
<dbReference type="GO" id="GO:0051607">
    <property type="term" value="P:defense response to virus"/>
    <property type="evidence" value="ECO:0007669"/>
    <property type="project" value="UniProtKB-KW"/>
</dbReference>
<gene>
    <name evidence="11" type="ORF">HNR60_000136</name>
</gene>
<evidence type="ECO:0000256" key="4">
    <source>
        <dbReference type="ARBA" id="ARBA00022741"/>
    </source>
</evidence>
<keyword evidence="11" id="KW-0540">Nuclease</keyword>
<evidence type="ECO:0000256" key="6">
    <source>
        <dbReference type="ARBA" id="ARBA00022806"/>
    </source>
</evidence>
<protein>
    <submittedName>
        <fullName evidence="11">CRISPR-associated endonuclease/helicase Cas3</fullName>
        <ecNumber evidence="11">3.1.-.-</ecNumber>
        <ecNumber evidence="11">3.6.4.-</ecNumber>
    </submittedName>
</protein>
<keyword evidence="5 11" id="KW-0378">Hydrolase</keyword>
<dbReference type="Pfam" id="PF22590">
    <property type="entry name" value="Cas3-like_C_2"/>
    <property type="match status" value="1"/>
</dbReference>
<dbReference type="EC" id="3.1.-.-" evidence="11"/>
<keyword evidence="6 11" id="KW-0347">Helicase</keyword>
<dbReference type="GO" id="GO:0003676">
    <property type="term" value="F:nucleic acid binding"/>
    <property type="evidence" value="ECO:0007669"/>
    <property type="project" value="InterPro"/>
</dbReference>
<evidence type="ECO:0000313" key="11">
    <source>
        <dbReference type="EMBL" id="MBB5045407.1"/>
    </source>
</evidence>
<name>A0A7W8DX54_9BRAD</name>
<dbReference type="NCBIfam" id="TIGR01596">
    <property type="entry name" value="cas3_HD"/>
    <property type="match status" value="1"/>
</dbReference>
<dbReference type="SUPFAM" id="SSF109604">
    <property type="entry name" value="HD-domain/PDEase-like"/>
    <property type="match status" value="1"/>
</dbReference>
<organism evidence="11 12">
    <name type="scientific">Rhodopseudomonas rhenobacensis</name>
    <dbReference type="NCBI Taxonomy" id="87461"/>
    <lineage>
        <taxon>Bacteria</taxon>
        <taxon>Pseudomonadati</taxon>
        <taxon>Pseudomonadota</taxon>
        <taxon>Alphaproteobacteria</taxon>
        <taxon>Hyphomicrobiales</taxon>
        <taxon>Nitrobacteraceae</taxon>
        <taxon>Rhodopseudomonas</taxon>
    </lineage>
</organism>
<dbReference type="Gene3D" id="3.40.50.300">
    <property type="entry name" value="P-loop containing nucleotide triphosphate hydrolases"/>
    <property type="match status" value="2"/>
</dbReference>
<dbReference type="InterPro" id="IPR011545">
    <property type="entry name" value="DEAD/DEAH_box_helicase_dom"/>
</dbReference>
<evidence type="ECO:0000256" key="8">
    <source>
        <dbReference type="ARBA" id="ARBA00023118"/>
    </source>
</evidence>
<sequence length="725" mass="78875">MAAGLAGRLHDLGKYAEAFQRYIQGRGATIQQRIDHSTAGARLALDRSKAGAPPDRLMMDLVAYLVAGHHAGLPDRLGGAASLDGRVTQATVEPLDPIWTSEVTLATSGLFPANFRWHPDPSRRAFQIAALGRMIFSCLIDADRIDTERFYARIERRQVDRDWPRLPDIAERLIVAFDAHMAGMKTADTAVNRLRGNVLAQVRARAASPRGVFTLNVPTGGGKTLASLGFALDHARHHGMDRIVTAIPFTSVIDQTAGIFRSVLGEDVVLEHHSAIEEERVSSAAARDKLRLAMEDWAAPIVVTTNVQLLESLFSDRPSRCRKLHNLANAVIILDEAQTIPLPVLRPSVAALDELARNYGCSIVLCTATQPALAQPDFIGGFELGPDSELAPDPAELHGALRRFRLQFEGELSDDDLVAALAEHDRALVIVNSRAHALALYSAVKAAGLDGAIHLTTRQTAADRRVILAEVKARLDPRNARPCRLIATSLVEAGVDLDFPRVWRAEAGLDQIAQAGGRCNREGRNPVDDSIVTVFCPAEAKPPREIAGFIGDMARMKSHHGDDPLSPAAMRDYFEEVYWRKGDQGLDRIRAKDLDGANATIKVMEAFSVGSGTTNFAYRTVGEGFRLIESGLAPVIVAIDDAAKQTLDGLRHGWLTPGACARQLQSYTVQVPPKARQTLIENGHVRFVAGFGDQFAELMTGSLYTREVGLLWENADYLGTEGVIV</sequence>
<dbReference type="PROSITE" id="PS51192">
    <property type="entry name" value="HELICASE_ATP_BIND_1"/>
    <property type="match status" value="1"/>
</dbReference>
<dbReference type="AlphaFoldDB" id="A0A7W8DX54"/>